<dbReference type="GO" id="GO:0005829">
    <property type="term" value="C:cytosol"/>
    <property type="evidence" value="ECO:0007669"/>
    <property type="project" value="TreeGrafter"/>
</dbReference>
<dbReference type="Pfam" id="PF02882">
    <property type="entry name" value="THF_DHG_CYH_C"/>
    <property type="match status" value="1"/>
</dbReference>
<gene>
    <name evidence="12 15" type="primary">folD</name>
    <name evidence="15" type="ORF">FXB38_38845</name>
</gene>
<dbReference type="NCBIfam" id="NF008058">
    <property type="entry name" value="PRK10792.1"/>
    <property type="match status" value="1"/>
</dbReference>
<dbReference type="PANTHER" id="PTHR48099:SF5">
    <property type="entry name" value="C-1-TETRAHYDROFOLATE SYNTHASE, CYTOPLASMIC"/>
    <property type="match status" value="1"/>
</dbReference>
<feature type="domain" description="Tetrahydrofolate dehydrogenase/cyclohydrolase NAD(P)-binding" evidence="14">
    <location>
        <begin position="140"/>
        <end position="284"/>
    </location>
</feature>
<keyword evidence="5 12" id="KW-0658">Purine biosynthesis</keyword>
<keyword evidence="10 12" id="KW-0486">Methionine biosynthesis</keyword>
<dbReference type="RefSeq" id="WP_148756191.1">
    <property type="nucleotide sequence ID" value="NZ_VSSR01000087.1"/>
</dbReference>
<keyword evidence="3 12" id="KW-0554">One-carbon metabolism</keyword>
<evidence type="ECO:0000256" key="8">
    <source>
        <dbReference type="ARBA" id="ARBA00023002"/>
    </source>
</evidence>
<dbReference type="OrthoDB" id="9803580at2"/>
<dbReference type="CDD" id="cd01080">
    <property type="entry name" value="NAD_bind_m-THF_DH_Cyclohyd"/>
    <property type="match status" value="1"/>
</dbReference>
<dbReference type="SUPFAM" id="SSF53223">
    <property type="entry name" value="Aminoacid dehydrogenase-like, N-terminal domain"/>
    <property type="match status" value="1"/>
</dbReference>
<comment type="caution">
    <text evidence="15">The sequence shown here is derived from an EMBL/GenBank/DDBJ whole genome shotgun (WGS) entry which is preliminary data.</text>
</comment>
<dbReference type="AlphaFoldDB" id="A0A5S4W186"/>
<evidence type="ECO:0000256" key="9">
    <source>
        <dbReference type="ARBA" id="ARBA00023102"/>
    </source>
</evidence>
<dbReference type="Gene3D" id="3.40.50.720">
    <property type="entry name" value="NAD(P)-binding Rossmann-like Domain"/>
    <property type="match status" value="1"/>
</dbReference>
<keyword evidence="7 12" id="KW-0521">NADP</keyword>
<organism evidence="15 16">
    <name type="scientific">Bradyrhizobium cytisi</name>
    <dbReference type="NCBI Taxonomy" id="515489"/>
    <lineage>
        <taxon>Bacteria</taxon>
        <taxon>Pseudomonadati</taxon>
        <taxon>Pseudomonadota</taxon>
        <taxon>Alphaproteobacteria</taxon>
        <taxon>Hyphomicrobiales</taxon>
        <taxon>Nitrobacteraceae</taxon>
        <taxon>Bradyrhizobium</taxon>
    </lineage>
</organism>
<dbReference type="GO" id="GO:0000105">
    <property type="term" value="P:L-histidine biosynthetic process"/>
    <property type="evidence" value="ECO:0007669"/>
    <property type="project" value="UniProtKB-KW"/>
</dbReference>
<dbReference type="InterPro" id="IPR020867">
    <property type="entry name" value="THF_DH/CycHdrlase_CS"/>
</dbReference>
<dbReference type="EC" id="1.5.1.5" evidence="12"/>
<dbReference type="InterPro" id="IPR000672">
    <property type="entry name" value="THF_DH/CycHdrlase"/>
</dbReference>
<dbReference type="PANTHER" id="PTHR48099">
    <property type="entry name" value="C-1-TETRAHYDROFOLATE SYNTHASE, CYTOPLASMIC-RELATED"/>
    <property type="match status" value="1"/>
</dbReference>
<evidence type="ECO:0000256" key="3">
    <source>
        <dbReference type="ARBA" id="ARBA00022563"/>
    </source>
</evidence>
<feature type="binding site" evidence="12">
    <location>
        <position position="232"/>
    </location>
    <ligand>
        <name>NADP(+)</name>
        <dbReference type="ChEBI" id="CHEBI:58349"/>
    </ligand>
</feature>
<dbReference type="PROSITE" id="PS00766">
    <property type="entry name" value="THF_DHG_CYH_1"/>
    <property type="match status" value="1"/>
</dbReference>
<dbReference type="NCBIfam" id="NF010785">
    <property type="entry name" value="PRK14188.1"/>
    <property type="match status" value="1"/>
</dbReference>
<accession>A0A5S4W186</accession>
<dbReference type="Gene3D" id="3.40.50.10860">
    <property type="entry name" value="Leucine Dehydrogenase, chain A, domain 1"/>
    <property type="match status" value="1"/>
</dbReference>
<keyword evidence="4 12" id="KW-0028">Amino-acid biosynthesis</keyword>
<comment type="catalytic activity">
    <reaction evidence="12">
        <text>(6R)-5,10-methylene-5,6,7,8-tetrahydrofolate + NADP(+) = (6R)-5,10-methenyltetrahydrofolate + NADPH</text>
        <dbReference type="Rhea" id="RHEA:22812"/>
        <dbReference type="ChEBI" id="CHEBI:15636"/>
        <dbReference type="ChEBI" id="CHEBI:57455"/>
        <dbReference type="ChEBI" id="CHEBI:57783"/>
        <dbReference type="ChEBI" id="CHEBI:58349"/>
        <dbReference type="EC" id="1.5.1.5"/>
    </reaction>
</comment>
<comment type="caution">
    <text evidence="12">Lacks conserved residue(s) required for the propagation of feature annotation.</text>
</comment>
<dbReference type="GO" id="GO:0004477">
    <property type="term" value="F:methenyltetrahydrofolate cyclohydrolase activity"/>
    <property type="evidence" value="ECO:0007669"/>
    <property type="project" value="UniProtKB-UniRule"/>
</dbReference>
<dbReference type="GO" id="GO:0006164">
    <property type="term" value="P:purine nucleotide biosynthetic process"/>
    <property type="evidence" value="ECO:0007669"/>
    <property type="project" value="UniProtKB-KW"/>
</dbReference>
<dbReference type="UniPathway" id="UPA00193"/>
<dbReference type="Pfam" id="PF00763">
    <property type="entry name" value="THF_DHG_CYH"/>
    <property type="match status" value="1"/>
</dbReference>
<evidence type="ECO:0000259" key="13">
    <source>
        <dbReference type="Pfam" id="PF00763"/>
    </source>
</evidence>
<keyword evidence="11 12" id="KW-0511">Multifunctional enzyme</keyword>
<keyword evidence="9 12" id="KW-0368">Histidine biosynthesis</keyword>
<reference evidence="15 16" key="1">
    <citation type="submission" date="2019-08" db="EMBL/GenBank/DDBJ databases">
        <title>Bradyrhizobium hipponensis sp. nov., a rhizobium isolated from a Lupinus angustifolius root nodule in Tunisia.</title>
        <authorList>
            <person name="Off K."/>
            <person name="Rejili M."/>
            <person name="Mars M."/>
            <person name="Brachmann A."/>
            <person name="Marin M."/>
        </authorList>
    </citation>
    <scope>NUCLEOTIDE SEQUENCE [LARGE SCALE GENOMIC DNA]</scope>
    <source>
        <strain evidence="15 16">CTAW11</strain>
    </source>
</reference>
<evidence type="ECO:0000256" key="10">
    <source>
        <dbReference type="ARBA" id="ARBA00023167"/>
    </source>
</evidence>
<dbReference type="InterPro" id="IPR020631">
    <property type="entry name" value="THF_DH/CycHdrlase_NAD-bd_dom"/>
</dbReference>
<keyword evidence="6 12" id="KW-0378">Hydrolase</keyword>
<dbReference type="Proteomes" id="UP000324853">
    <property type="component" value="Unassembled WGS sequence"/>
</dbReference>
<dbReference type="HAMAP" id="MF_01576">
    <property type="entry name" value="THF_DHG_CYH"/>
    <property type="match status" value="1"/>
</dbReference>
<proteinExistence type="inferred from homology"/>
<evidence type="ECO:0000256" key="4">
    <source>
        <dbReference type="ARBA" id="ARBA00022605"/>
    </source>
</evidence>
<dbReference type="GO" id="GO:0009086">
    <property type="term" value="P:methionine biosynthetic process"/>
    <property type="evidence" value="ECO:0007669"/>
    <property type="project" value="UniProtKB-KW"/>
</dbReference>
<evidence type="ECO:0000259" key="14">
    <source>
        <dbReference type="Pfam" id="PF02882"/>
    </source>
</evidence>
<dbReference type="InterPro" id="IPR036291">
    <property type="entry name" value="NAD(P)-bd_dom_sf"/>
</dbReference>
<feature type="domain" description="Tetrahydrofolate dehydrogenase/cyclohydrolase catalytic" evidence="13">
    <location>
        <begin position="6"/>
        <end position="121"/>
    </location>
</feature>
<dbReference type="GO" id="GO:0004488">
    <property type="term" value="F:methylenetetrahydrofolate dehydrogenase (NADP+) activity"/>
    <property type="evidence" value="ECO:0007669"/>
    <property type="project" value="UniProtKB-UniRule"/>
</dbReference>
<dbReference type="InterPro" id="IPR046346">
    <property type="entry name" value="Aminoacid_DH-like_N_sf"/>
</dbReference>
<dbReference type="InterPro" id="IPR020630">
    <property type="entry name" value="THF_DH/CycHdrlase_cat_dom"/>
</dbReference>
<evidence type="ECO:0000256" key="6">
    <source>
        <dbReference type="ARBA" id="ARBA00022801"/>
    </source>
</evidence>
<comment type="subunit">
    <text evidence="2 12">Homodimer.</text>
</comment>
<dbReference type="GO" id="GO:0035999">
    <property type="term" value="P:tetrahydrofolate interconversion"/>
    <property type="evidence" value="ECO:0007669"/>
    <property type="project" value="UniProtKB-UniRule"/>
</dbReference>
<sequence>MDAIKIDGKAIAEAIRARVTQNVALLQSRCDVTPGLAVVLVGTDPASSIYVKTKARQAQAVGFNSQQLVLPSHVGEDELLGLIQELNANDSIDGILVQLPLPGHIDHWRVLEAIDPAKDVDGFHPYNIGRLSAGRPALAPCTPLGVVHLIKTVVSDLNGMDVVVIGRSNVVGKPLALLLGDAGCTVTGAQLQTRNLPDLCRRADIVVAAAGCAGLVRGDWLKPGAIVIDVGINRTIDSNGTARLIGDVAFVEASKRASYITPVPGGVGPMTVAYLLANTITAAVSRRGLSLLTNAGVFTFDQPELENRPATINPHRESRRVLDITAG</sequence>
<feature type="binding site" evidence="12">
    <location>
        <begin position="166"/>
        <end position="168"/>
    </location>
    <ligand>
        <name>NADP(+)</name>
        <dbReference type="ChEBI" id="CHEBI:58349"/>
    </ligand>
</feature>
<evidence type="ECO:0000313" key="15">
    <source>
        <dbReference type="EMBL" id="TYL72258.1"/>
    </source>
</evidence>
<protein>
    <recommendedName>
        <fullName evidence="12">Bifunctional protein FolD</fullName>
    </recommendedName>
    <domain>
        <recommendedName>
            <fullName evidence="12">Methylenetetrahydrofolate dehydrogenase</fullName>
            <ecNumber evidence="12">1.5.1.5</ecNumber>
        </recommendedName>
    </domain>
    <domain>
        <recommendedName>
            <fullName evidence="12">Methenyltetrahydrofolate cyclohydrolase</fullName>
            <ecNumber evidence="12">3.5.4.9</ecNumber>
        </recommendedName>
    </domain>
</protein>
<evidence type="ECO:0000256" key="7">
    <source>
        <dbReference type="ARBA" id="ARBA00022857"/>
    </source>
</evidence>
<keyword evidence="8 12" id="KW-0560">Oxidoreductase</keyword>
<evidence type="ECO:0000256" key="12">
    <source>
        <dbReference type="HAMAP-Rule" id="MF_01576"/>
    </source>
</evidence>
<name>A0A5S4W186_9BRAD</name>
<dbReference type="PRINTS" id="PR00085">
    <property type="entry name" value="THFDHDRGNASE"/>
</dbReference>
<evidence type="ECO:0000256" key="11">
    <source>
        <dbReference type="ARBA" id="ARBA00023268"/>
    </source>
</evidence>
<comment type="function">
    <text evidence="12">Catalyzes the oxidation of 5,10-methylenetetrahydrofolate to 5,10-methenyltetrahydrofolate and then the hydrolysis of 5,10-methenyltetrahydrofolate to 10-formyltetrahydrofolate.</text>
</comment>
<comment type="pathway">
    <text evidence="1 12">One-carbon metabolism; tetrahydrofolate interconversion.</text>
</comment>
<comment type="catalytic activity">
    <reaction evidence="12">
        <text>(6R)-5,10-methenyltetrahydrofolate + H2O = (6R)-10-formyltetrahydrofolate + H(+)</text>
        <dbReference type="Rhea" id="RHEA:23700"/>
        <dbReference type="ChEBI" id="CHEBI:15377"/>
        <dbReference type="ChEBI" id="CHEBI:15378"/>
        <dbReference type="ChEBI" id="CHEBI:57455"/>
        <dbReference type="ChEBI" id="CHEBI:195366"/>
        <dbReference type="EC" id="3.5.4.9"/>
    </reaction>
</comment>
<evidence type="ECO:0000256" key="2">
    <source>
        <dbReference type="ARBA" id="ARBA00011738"/>
    </source>
</evidence>
<dbReference type="FunFam" id="3.40.50.10860:FF:000005">
    <property type="entry name" value="C-1-tetrahydrofolate synthase, cytoplasmic, putative"/>
    <property type="match status" value="1"/>
</dbReference>
<keyword evidence="16" id="KW-1185">Reference proteome</keyword>
<evidence type="ECO:0000313" key="16">
    <source>
        <dbReference type="Proteomes" id="UP000324853"/>
    </source>
</evidence>
<evidence type="ECO:0000256" key="5">
    <source>
        <dbReference type="ARBA" id="ARBA00022755"/>
    </source>
</evidence>
<evidence type="ECO:0000256" key="1">
    <source>
        <dbReference type="ARBA" id="ARBA00004777"/>
    </source>
</evidence>
<dbReference type="SUPFAM" id="SSF51735">
    <property type="entry name" value="NAD(P)-binding Rossmann-fold domains"/>
    <property type="match status" value="1"/>
</dbReference>
<dbReference type="EC" id="3.5.4.9" evidence="12"/>
<dbReference type="FunFam" id="3.40.50.720:FF:000006">
    <property type="entry name" value="Bifunctional protein FolD"/>
    <property type="match status" value="1"/>
</dbReference>
<dbReference type="EMBL" id="VSSR01000087">
    <property type="protein sequence ID" value="TYL72258.1"/>
    <property type="molecule type" value="Genomic_DNA"/>
</dbReference>
<comment type="similarity">
    <text evidence="12">Belongs to the tetrahydrofolate dehydrogenase/cyclohydrolase family.</text>
</comment>
<dbReference type="PROSITE" id="PS00767">
    <property type="entry name" value="THF_DHG_CYH_2"/>
    <property type="match status" value="1"/>
</dbReference>